<evidence type="ECO:0000256" key="6">
    <source>
        <dbReference type="ARBA" id="ARBA00022840"/>
    </source>
</evidence>
<comment type="caution">
    <text evidence="9">The sequence shown here is derived from an EMBL/GenBank/DDBJ whole genome shotgun (WGS) entry which is preliminary data.</text>
</comment>
<organism evidence="9 10">
    <name type="scientific">Tetracentron sinense</name>
    <name type="common">Spur-leaf</name>
    <dbReference type="NCBI Taxonomy" id="13715"/>
    <lineage>
        <taxon>Eukaryota</taxon>
        <taxon>Viridiplantae</taxon>
        <taxon>Streptophyta</taxon>
        <taxon>Embryophyta</taxon>
        <taxon>Tracheophyta</taxon>
        <taxon>Spermatophyta</taxon>
        <taxon>Magnoliopsida</taxon>
        <taxon>Trochodendrales</taxon>
        <taxon>Trochodendraceae</taxon>
        <taxon>Tetracentron</taxon>
    </lineage>
</organism>
<keyword evidence="2" id="KW-0723">Serine/threonine-protein kinase</keyword>
<dbReference type="GO" id="GO:0004674">
    <property type="term" value="F:protein serine/threonine kinase activity"/>
    <property type="evidence" value="ECO:0007669"/>
    <property type="project" value="UniProtKB-KW"/>
</dbReference>
<dbReference type="GO" id="GO:0005737">
    <property type="term" value="C:cytoplasm"/>
    <property type="evidence" value="ECO:0007669"/>
    <property type="project" value="UniProtKB-ARBA"/>
</dbReference>
<evidence type="ECO:0000256" key="5">
    <source>
        <dbReference type="ARBA" id="ARBA00022777"/>
    </source>
</evidence>
<sequence length="99" mass="10924">MCLQLFYECINMVNLLEFLKDFLSHEHAKACSSVGNMCRHSPYFNSSPVRNGAEEDKTKANAAGALSNLFCNSNKLCEEIVSRGAIQVYATGKSEASIR</sequence>
<dbReference type="Proteomes" id="UP000655225">
    <property type="component" value="Unassembled WGS sequence"/>
</dbReference>
<dbReference type="GO" id="GO:0005524">
    <property type="term" value="F:ATP binding"/>
    <property type="evidence" value="ECO:0007669"/>
    <property type="project" value="UniProtKB-KW"/>
</dbReference>
<evidence type="ECO:0000256" key="2">
    <source>
        <dbReference type="ARBA" id="ARBA00022527"/>
    </source>
</evidence>
<gene>
    <name evidence="9" type="ORF">HHK36_006646</name>
</gene>
<dbReference type="EMBL" id="JABCRI010000004">
    <property type="protein sequence ID" value="KAF8407512.1"/>
    <property type="molecule type" value="Genomic_DNA"/>
</dbReference>
<proteinExistence type="predicted"/>
<comment type="catalytic activity">
    <reaction evidence="8">
        <text>L-seryl-[protein] + ATP = O-phospho-L-seryl-[protein] + ADP + H(+)</text>
        <dbReference type="Rhea" id="RHEA:17989"/>
        <dbReference type="Rhea" id="RHEA-COMP:9863"/>
        <dbReference type="Rhea" id="RHEA-COMP:11604"/>
        <dbReference type="ChEBI" id="CHEBI:15378"/>
        <dbReference type="ChEBI" id="CHEBI:29999"/>
        <dbReference type="ChEBI" id="CHEBI:30616"/>
        <dbReference type="ChEBI" id="CHEBI:83421"/>
        <dbReference type="ChEBI" id="CHEBI:456216"/>
        <dbReference type="EC" id="2.7.11.1"/>
    </reaction>
</comment>
<keyword evidence="6" id="KW-0067">ATP-binding</keyword>
<keyword evidence="5" id="KW-0418">Kinase</keyword>
<evidence type="ECO:0000256" key="1">
    <source>
        <dbReference type="ARBA" id="ARBA00012513"/>
    </source>
</evidence>
<dbReference type="PANTHER" id="PTHR22983">
    <property type="entry name" value="PROTEIN KINASE RELATED"/>
    <property type="match status" value="1"/>
</dbReference>
<keyword evidence="10" id="KW-1185">Reference proteome</keyword>
<evidence type="ECO:0000256" key="3">
    <source>
        <dbReference type="ARBA" id="ARBA00022679"/>
    </source>
</evidence>
<dbReference type="EC" id="2.7.11.1" evidence="1"/>
<comment type="catalytic activity">
    <reaction evidence="7">
        <text>L-threonyl-[protein] + ATP = O-phospho-L-threonyl-[protein] + ADP + H(+)</text>
        <dbReference type="Rhea" id="RHEA:46608"/>
        <dbReference type="Rhea" id="RHEA-COMP:11060"/>
        <dbReference type="Rhea" id="RHEA-COMP:11605"/>
        <dbReference type="ChEBI" id="CHEBI:15378"/>
        <dbReference type="ChEBI" id="CHEBI:30013"/>
        <dbReference type="ChEBI" id="CHEBI:30616"/>
        <dbReference type="ChEBI" id="CHEBI:61977"/>
        <dbReference type="ChEBI" id="CHEBI:456216"/>
        <dbReference type="EC" id="2.7.11.1"/>
    </reaction>
</comment>
<evidence type="ECO:0000256" key="7">
    <source>
        <dbReference type="ARBA" id="ARBA00047899"/>
    </source>
</evidence>
<keyword evidence="4" id="KW-0547">Nucleotide-binding</keyword>
<evidence type="ECO:0000313" key="10">
    <source>
        <dbReference type="Proteomes" id="UP000655225"/>
    </source>
</evidence>
<evidence type="ECO:0000256" key="4">
    <source>
        <dbReference type="ARBA" id="ARBA00022741"/>
    </source>
</evidence>
<dbReference type="OrthoDB" id="1682454at2759"/>
<reference evidence="9 10" key="1">
    <citation type="submission" date="2020-04" db="EMBL/GenBank/DDBJ databases">
        <title>Plant Genome Project.</title>
        <authorList>
            <person name="Zhang R.-G."/>
        </authorList>
    </citation>
    <scope>NUCLEOTIDE SEQUENCE [LARGE SCALE GENOMIC DNA]</scope>
    <source>
        <strain evidence="9">YNK0</strain>
        <tissue evidence="9">Leaf</tissue>
    </source>
</reference>
<dbReference type="InterPro" id="IPR011989">
    <property type="entry name" value="ARM-like"/>
</dbReference>
<dbReference type="SUPFAM" id="SSF48371">
    <property type="entry name" value="ARM repeat"/>
    <property type="match status" value="1"/>
</dbReference>
<name>A0A834ZS54_TETSI</name>
<evidence type="ECO:0000313" key="9">
    <source>
        <dbReference type="EMBL" id="KAF8407512.1"/>
    </source>
</evidence>
<dbReference type="InterPro" id="IPR016024">
    <property type="entry name" value="ARM-type_fold"/>
</dbReference>
<protein>
    <recommendedName>
        <fullName evidence="1">non-specific serine/threonine protein kinase</fullName>
        <ecNumber evidence="1">2.7.11.1</ecNumber>
    </recommendedName>
</protein>
<dbReference type="OMA" id="LFYECIN"/>
<dbReference type="Gene3D" id="1.25.10.10">
    <property type="entry name" value="Leucine-rich Repeat Variant"/>
    <property type="match status" value="1"/>
</dbReference>
<accession>A0A834ZS54</accession>
<dbReference type="AlphaFoldDB" id="A0A834ZS54"/>
<keyword evidence="3" id="KW-0808">Transferase</keyword>
<evidence type="ECO:0000256" key="8">
    <source>
        <dbReference type="ARBA" id="ARBA00048679"/>
    </source>
</evidence>
<dbReference type="PANTHER" id="PTHR22983:SF6">
    <property type="entry name" value="SERINE_THREONINE-PROTEIN KINASE 36"/>
    <property type="match status" value="1"/>
</dbReference>